<protein>
    <recommendedName>
        <fullName evidence="4">Serine-threonine/tyrosine-protein kinase catalytic domain-containing protein</fullName>
    </recommendedName>
</protein>
<evidence type="ECO:0000256" key="1">
    <source>
        <dbReference type="SAM" id="MobiDB-lite"/>
    </source>
</evidence>
<organism evidence="2 3">
    <name type="scientific">Diploscapter pachys</name>
    <dbReference type="NCBI Taxonomy" id="2018661"/>
    <lineage>
        <taxon>Eukaryota</taxon>
        <taxon>Metazoa</taxon>
        <taxon>Ecdysozoa</taxon>
        <taxon>Nematoda</taxon>
        <taxon>Chromadorea</taxon>
        <taxon>Rhabditida</taxon>
        <taxon>Rhabditina</taxon>
        <taxon>Rhabditomorpha</taxon>
        <taxon>Rhabditoidea</taxon>
        <taxon>Rhabditidae</taxon>
        <taxon>Diploscapter</taxon>
    </lineage>
</organism>
<dbReference type="InterPro" id="IPR011009">
    <property type="entry name" value="Kinase-like_dom_sf"/>
</dbReference>
<dbReference type="Gene3D" id="1.10.510.10">
    <property type="entry name" value="Transferase(Phosphotransferase) domain 1"/>
    <property type="match status" value="1"/>
</dbReference>
<comment type="caution">
    <text evidence="2">The sequence shown here is derived from an EMBL/GenBank/DDBJ whole genome shotgun (WGS) entry which is preliminary data.</text>
</comment>
<reference evidence="2 3" key="1">
    <citation type="journal article" date="2017" name="Curr. Biol.">
        <title>Genome architecture and evolution of a unichromosomal asexual nematode.</title>
        <authorList>
            <person name="Fradin H."/>
            <person name="Zegar C."/>
            <person name="Gutwein M."/>
            <person name="Lucas J."/>
            <person name="Kovtun M."/>
            <person name="Corcoran D."/>
            <person name="Baugh L.R."/>
            <person name="Kiontke K."/>
            <person name="Gunsalus K."/>
            <person name="Fitch D.H."/>
            <person name="Piano F."/>
        </authorList>
    </citation>
    <scope>NUCLEOTIDE SEQUENCE [LARGE SCALE GENOMIC DNA]</scope>
    <source>
        <strain evidence="2">PF1309</strain>
    </source>
</reference>
<dbReference type="SUPFAM" id="SSF56112">
    <property type="entry name" value="Protein kinase-like (PK-like)"/>
    <property type="match status" value="1"/>
</dbReference>
<sequence>MAPDNYFHIETKPKKAHILRAIRKVFREKGNKELQPDHVELLVDIIDQLTHDDLPPRKPQIFSKDTNDIPTKPDSPNSPNIIPETKPKSSSGSLIAEMPEKRNPNQTDPTPGKDKELMTKCWDKNPEKRPSFDQIYTLLKNSKLAIKLKAHLMERMLKWRIDRACQESRHLPLLLTSCIVSQLICSPKSSIIRCLNHRILNKNYFSEDEYLRKNDSKAGDDVAQSETQSVTPTPIDLLLGTGDVSDAGSSPAVVAINGILQACLQMLNEASGGASTREEFLGSLRKKMDIGVYAALDQGVCDCVAGSDVRLPPRGASWMSCKG</sequence>
<evidence type="ECO:0000313" key="3">
    <source>
        <dbReference type="Proteomes" id="UP000218231"/>
    </source>
</evidence>
<dbReference type="EMBL" id="LIAE01008413">
    <property type="protein sequence ID" value="PAV74109.1"/>
    <property type="molecule type" value="Genomic_DNA"/>
</dbReference>
<keyword evidence="3" id="KW-1185">Reference proteome</keyword>
<evidence type="ECO:0000313" key="2">
    <source>
        <dbReference type="EMBL" id="PAV74109.1"/>
    </source>
</evidence>
<feature type="region of interest" description="Disordered" evidence="1">
    <location>
        <begin position="52"/>
        <end position="115"/>
    </location>
</feature>
<proteinExistence type="predicted"/>
<name>A0A2A2KJV9_9BILA</name>
<evidence type="ECO:0008006" key="4">
    <source>
        <dbReference type="Google" id="ProtNLM"/>
    </source>
</evidence>
<dbReference type="OrthoDB" id="3205772at2759"/>
<gene>
    <name evidence="2" type="ORF">WR25_11063</name>
</gene>
<accession>A0A2A2KJV9</accession>
<dbReference type="AlphaFoldDB" id="A0A2A2KJV9"/>
<dbReference type="Proteomes" id="UP000218231">
    <property type="component" value="Unassembled WGS sequence"/>
</dbReference>